<organism evidence="1 2">
    <name type="scientific">Amycolatopsis lexingtonensis</name>
    <dbReference type="NCBI Taxonomy" id="218822"/>
    <lineage>
        <taxon>Bacteria</taxon>
        <taxon>Bacillati</taxon>
        <taxon>Actinomycetota</taxon>
        <taxon>Actinomycetes</taxon>
        <taxon>Pseudonocardiales</taxon>
        <taxon>Pseudonocardiaceae</taxon>
        <taxon>Amycolatopsis</taxon>
    </lineage>
</organism>
<sequence>MSVHSGAFPAALNRGAVRPEACELCGTPVAGRHAHVVDTGRRGLLCACRACFLRCTRCDGARYRAVPERYLWDPAHPVACLDWRALGVPAGFAFVLRRGTRVTAFQPGPAGAAETTLPADLWTDIAAGHPLLAAAEPDVEAIVFRGAERTTDCFLVPVDACYRLTGVVRRFWTGPDGGPEMHDRVGELFAEIRRRARPMGPEDRSGPARAW</sequence>
<dbReference type="EMBL" id="JADBEG010000001">
    <property type="protein sequence ID" value="MBE1495637.1"/>
    <property type="molecule type" value="Genomic_DNA"/>
</dbReference>
<dbReference type="Proteomes" id="UP000631670">
    <property type="component" value="Unassembled WGS sequence"/>
</dbReference>
<dbReference type="RefSeq" id="WP_086857874.1">
    <property type="nucleotide sequence ID" value="NZ_JADBEG010000001.1"/>
</dbReference>
<evidence type="ECO:0000313" key="1">
    <source>
        <dbReference type="EMBL" id="MBE1495637.1"/>
    </source>
</evidence>
<keyword evidence="2" id="KW-1185">Reference proteome</keyword>
<dbReference type="Pfam" id="PF19372">
    <property type="entry name" value="DUF5947"/>
    <property type="match status" value="1"/>
</dbReference>
<reference evidence="1 2" key="1">
    <citation type="submission" date="2020-10" db="EMBL/GenBank/DDBJ databases">
        <title>Sequencing the genomes of 1000 actinobacteria strains.</title>
        <authorList>
            <person name="Klenk H.-P."/>
        </authorList>
    </citation>
    <scope>NUCLEOTIDE SEQUENCE [LARGE SCALE GENOMIC DNA]</scope>
    <source>
        <strain evidence="1 2">DSM 44653</strain>
    </source>
</reference>
<evidence type="ECO:0000313" key="2">
    <source>
        <dbReference type="Proteomes" id="UP000631670"/>
    </source>
</evidence>
<proteinExistence type="predicted"/>
<gene>
    <name evidence="1" type="ORF">H4696_002737</name>
</gene>
<comment type="caution">
    <text evidence="1">The sequence shown here is derived from an EMBL/GenBank/DDBJ whole genome shotgun (WGS) entry which is preliminary data.</text>
</comment>
<protein>
    <submittedName>
        <fullName evidence="1">Uncharacterized protein</fullName>
    </submittedName>
</protein>
<dbReference type="InterPro" id="IPR045991">
    <property type="entry name" value="DUF5947"/>
</dbReference>
<accession>A0ABR9HY36</accession>
<name>A0ABR9HY36_9PSEU</name>